<dbReference type="Proteomes" id="UP000887565">
    <property type="component" value="Unplaced"/>
</dbReference>
<organism evidence="1 2">
    <name type="scientific">Romanomermis culicivorax</name>
    <name type="common">Nematode worm</name>
    <dbReference type="NCBI Taxonomy" id="13658"/>
    <lineage>
        <taxon>Eukaryota</taxon>
        <taxon>Metazoa</taxon>
        <taxon>Ecdysozoa</taxon>
        <taxon>Nematoda</taxon>
        <taxon>Enoplea</taxon>
        <taxon>Dorylaimia</taxon>
        <taxon>Mermithida</taxon>
        <taxon>Mermithoidea</taxon>
        <taxon>Mermithidae</taxon>
        <taxon>Romanomermis</taxon>
    </lineage>
</organism>
<evidence type="ECO:0000313" key="1">
    <source>
        <dbReference type="Proteomes" id="UP000887565"/>
    </source>
</evidence>
<dbReference type="AlphaFoldDB" id="A0A915HW69"/>
<protein>
    <submittedName>
        <fullName evidence="2">Uncharacterized protein</fullName>
    </submittedName>
</protein>
<sequence>MPVFYKLTIGEQAKSFTNIQQLANAVAKACIILNATKALARTDHRTAVATAYFQLTAAC</sequence>
<evidence type="ECO:0000313" key="2">
    <source>
        <dbReference type="WBParaSite" id="nRc.2.0.1.t06040-RA"/>
    </source>
</evidence>
<dbReference type="WBParaSite" id="nRc.2.0.1.t06040-RA">
    <property type="protein sequence ID" value="nRc.2.0.1.t06040-RA"/>
    <property type="gene ID" value="nRc.2.0.1.g06040"/>
</dbReference>
<accession>A0A915HW69</accession>
<name>A0A915HW69_ROMCU</name>
<reference evidence="2" key="1">
    <citation type="submission" date="2022-11" db="UniProtKB">
        <authorList>
            <consortium name="WormBaseParasite"/>
        </authorList>
    </citation>
    <scope>IDENTIFICATION</scope>
</reference>
<proteinExistence type="predicted"/>
<keyword evidence="1" id="KW-1185">Reference proteome</keyword>